<dbReference type="Proteomes" id="UP000604046">
    <property type="component" value="Unassembled WGS sequence"/>
</dbReference>
<name>A0A812JET7_9DINO</name>
<evidence type="ECO:0000313" key="3">
    <source>
        <dbReference type="Proteomes" id="UP000604046"/>
    </source>
</evidence>
<dbReference type="EMBL" id="CAJNDS010000394">
    <property type="protein sequence ID" value="CAE7201398.1"/>
    <property type="molecule type" value="Genomic_DNA"/>
</dbReference>
<protein>
    <submittedName>
        <fullName evidence="2">Uncharacterized protein</fullName>
    </submittedName>
</protein>
<sequence>MASTSRGQTLTLKATKRHEAETTSAKASRKALRSHASDAETVSDTLSARTPLASPQASPRAETPLPEATASTRPIAVAPVSVPEHRPGEVAPTLAEAPTPGFTPPGSPALLPWQEVALLPWQEVGPPQAHPVAGPQWCELVSALRASEPVEPACFARLLAGIAHADGLMRPDTGIPQLVQRIQACPSQVVTLCDALGLCTNDAGYAPAAAQGALLEAFGGARLACTAHALAQSLREAWAFCRPPLFPAPVAAVAAGFGGEADAQRRPPADPRTPCWRALDAVELRAELRRPVPTIQDIPVFIIMRDALAAALTLALRAIQFAGDHGFARNSPEALRPWELFTLVPRMLLARCEQRGRAGRTKLLEGDVGSADGSCTSTPCTAPPPDVVSLQPGSLPSLSPRAIATALRDARRGADSVELLAHSATEAVALARMTALRKPAGGVRGIATGDVFRRLVSRALAHLWVPIFDAAARPFQYVLQARAGSDALAGQTRAALELHPDFSRLHAFVRLQMGCGRLETAVLAKGEQGRG</sequence>
<evidence type="ECO:0000256" key="1">
    <source>
        <dbReference type="SAM" id="MobiDB-lite"/>
    </source>
</evidence>
<feature type="region of interest" description="Disordered" evidence="1">
    <location>
        <begin position="1"/>
        <end position="105"/>
    </location>
</feature>
<dbReference type="OrthoDB" id="7485566at2759"/>
<organism evidence="2 3">
    <name type="scientific">Symbiodinium natans</name>
    <dbReference type="NCBI Taxonomy" id="878477"/>
    <lineage>
        <taxon>Eukaryota</taxon>
        <taxon>Sar</taxon>
        <taxon>Alveolata</taxon>
        <taxon>Dinophyceae</taxon>
        <taxon>Suessiales</taxon>
        <taxon>Symbiodiniaceae</taxon>
        <taxon>Symbiodinium</taxon>
    </lineage>
</organism>
<accession>A0A812JET7</accession>
<reference evidence="2" key="1">
    <citation type="submission" date="2021-02" db="EMBL/GenBank/DDBJ databases">
        <authorList>
            <person name="Dougan E. K."/>
            <person name="Rhodes N."/>
            <person name="Thang M."/>
            <person name="Chan C."/>
        </authorList>
    </citation>
    <scope>NUCLEOTIDE SEQUENCE</scope>
</reference>
<feature type="compositionally biased region" description="Polar residues" evidence="1">
    <location>
        <begin position="1"/>
        <end position="12"/>
    </location>
</feature>
<keyword evidence="3" id="KW-1185">Reference proteome</keyword>
<dbReference type="AlphaFoldDB" id="A0A812JET7"/>
<proteinExistence type="predicted"/>
<gene>
    <name evidence="2" type="ORF">SNAT2548_LOCUS6028</name>
</gene>
<comment type="caution">
    <text evidence="2">The sequence shown here is derived from an EMBL/GenBank/DDBJ whole genome shotgun (WGS) entry which is preliminary data.</text>
</comment>
<feature type="compositionally biased region" description="Polar residues" evidence="1">
    <location>
        <begin position="40"/>
        <end position="57"/>
    </location>
</feature>
<evidence type="ECO:0000313" key="2">
    <source>
        <dbReference type="EMBL" id="CAE7201398.1"/>
    </source>
</evidence>